<dbReference type="HOGENOM" id="CLU_384566_0_0_1"/>
<evidence type="ECO:0000256" key="1">
    <source>
        <dbReference type="ARBA" id="ARBA00022737"/>
    </source>
</evidence>
<accession>A0A084GC64</accession>
<evidence type="ECO:0000313" key="5">
    <source>
        <dbReference type="EMBL" id="KEZ44926.1"/>
    </source>
</evidence>
<organism evidence="5 6">
    <name type="scientific">Pseudallescheria apiosperma</name>
    <name type="common">Scedosporium apiospermum</name>
    <dbReference type="NCBI Taxonomy" id="563466"/>
    <lineage>
        <taxon>Eukaryota</taxon>
        <taxon>Fungi</taxon>
        <taxon>Dikarya</taxon>
        <taxon>Ascomycota</taxon>
        <taxon>Pezizomycotina</taxon>
        <taxon>Sordariomycetes</taxon>
        <taxon>Hypocreomycetidae</taxon>
        <taxon>Microascales</taxon>
        <taxon>Microascaceae</taxon>
        <taxon>Scedosporium</taxon>
    </lineage>
</organism>
<evidence type="ECO:0000256" key="2">
    <source>
        <dbReference type="SAM" id="Coils"/>
    </source>
</evidence>
<dbReference type="OMA" id="FCINIDA"/>
<keyword evidence="6" id="KW-1185">Reference proteome</keyword>
<comment type="caution">
    <text evidence="5">The sequence shown here is derived from an EMBL/GenBank/DDBJ whole genome shotgun (WGS) entry which is preliminary data.</text>
</comment>
<evidence type="ECO:0000313" key="6">
    <source>
        <dbReference type="Proteomes" id="UP000028545"/>
    </source>
</evidence>
<feature type="domain" description="Nephrocystin 3-like N-terminal" evidence="4">
    <location>
        <begin position="174"/>
        <end position="342"/>
    </location>
</feature>
<name>A0A084GC64_PSEDA</name>
<dbReference type="VEuPathDB" id="FungiDB:SAPIO_CDS2289"/>
<feature type="domain" description="GPI inositol-deacylase winged helix" evidence="3">
    <location>
        <begin position="437"/>
        <end position="522"/>
    </location>
</feature>
<proteinExistence type="predicted"/>
<dbReference type="KEGG" id="sapo:SAPIO_CDS2289"/>
<gene>
    <name evidence="5" type="ORF">SAPIO_CDS2289</name>
</gene>
<dbReference type="PANTHER" id="PTHR10039:SF14">
    <property type="entry name" value="NACHT DOMAIN-CONTAINING PROTEIN"/>
    <property type="match status" value="1"/>
</dbReference>
<dbReference type="Pfam" id="PF22939">
    <property type="entry name" value="WHD_GPIID"/>
    <property type="match status" value="1"/>
</dbReference>
<dbReference type="InterPro" id="IPR027417">
    <property type="entry name" value="P-loop_NTPase"/>
</dbReference>
<feature type="coiled-coil region" evidence="2">
    <location>
        <begin position="108"/>
        <end position="140"/>
    </location>
</feature>
<sequence>MDSSFENALIKFRASLTERQARDFATCTREDVAKAIEDIQVRLGSERRLRNMRKIAKFIEAMSELGKVVEVFLNVANAVAFVWGPIKFVLVAANEKLSVVISEVGEFRESIEGKLEALSVQMKRLQLHEKEQETLELQEQRRHRLEFILSKFNVADYQSDLKRSRDERLYRSSSGAWIFGHRTFKEWADLKSPRHSVLFMSGIPGAGKTVLVSRVVQHLRQLRSDNSTQGPDFSVINFYFRSQLVHQDSVVLEQTYQRCLALNQQQIHSSDTIRDLASVALNSQKMCFVIIDGLDECRSDSSRSPSEEQEEQEDVINWFRDVMAGQDPEGSQTCIRLFVSGRRNGVLEEHLSSSPFIQLEAAAEHSQDIETYAERRSVEIYPGMFLYAKIVLGNLFAQISASKFERELKAEHFPKGLDEAYKRVAVRVFENPEEQERIAAESILSLVICAQRPLMWREIQSIFCINIDAEIADADEQLSVSCKHLCDCLVDIGRSRVSELGPDDTVELVHHTAKQYLVESGRLCVARENARMALFCSRYLSSSPFALGLSTSEITKHAMTGYYGFQDYAAAFWWKHARLVIDKAAEIGKDLYHLTLQAVAEAMTEYGDCKDRLSPDRNRCLTDAVQAILMGSATDAREWESNFKIELRTREIRNGIETLLGERGSAETSDSVLMLAVKTGIDIFSSMIGRFDVLWKAAMGMKSDSSHGLTWMNILKDSI</sequence>
<reference evidence="5 6" key="1">
    <citation type="journal article" date="2014" name="Genome Announc.">
        <title>Draft genome sequence of the pathogenic fungus Scedosporium apiospermum.</title>
        <authorList>
            <person name="Vandeputte P."/>
            <person name="Ghamrawi S."/>
            <person name="Rechenmann M."/>
            <person name="Iltis A."/>
            <person name="Giraud S."/>
            <person name="Fleury M."/>
            <person name="Thornton C."/>
            <person name="Delhaes L."/>
            <person name="Meyer W."/>
            <person name="Papon N."/>
            <person name="Bouchara J.P."/>
        </authorList>
    </citation>
    <scope>NUCLEOTIDE SEQUENCE [LARGE SCALE GENOMIC DNA]</scope>
    <source>
        <strain evidence="5 6">IHEM 14462</strain>
    </source>
</reference>
<keyword evidence="1" id="KW-0677">Repeat</keyword>
<keyword evidence="2" id="KW-0175">Coiled coil</keyword>
<dbReference type="InterPro" id="IPR054471">
    <property type="entry name" value="GPIID_WHD"/>
</dbReference>
<evidence type="ECO:0000259" key="4">
    <source>
        <dbReference type="Pfam" id="PF24883"/>
    </source>
</evidence>
<dbReference type="SUPFAM" id="SSF52540">
    <property type="entry name" value="P-loop containing nucleoside triphosphate hydrolases"/>
    <property type="match status" value="1"/>
</dbReference>
<dbReference type="Proteomes" id="UP000028545">
    <property type="component" value="Unassembled WGS sequence"/>
</dbReference>
<dbReference type="AlphaFoldDB" id="A0A084GC64"/>
<dbReference type="InterPro" id="IPR056884">
    <property type="entry name" value="NPHP3-like_N"/>
</dbReference>
<dbReference type="Pfam" id="PF24883">
    <property type="entry name" value="NPHP3_N"/>
    <property type="match status" value="1"/>
</dbReference>
<dbReference type="PANTHER" id="PTHR10039">
    <property type="entry name" value="AMELOGENIN"/>
    <property type="match status" value="1"/>
</dbReference>
<protein>
    <recommendedName>
        <fullName evidence="7">NACHT domain-containing protein</fullName>
    </recommendedName>
</protein>
<dbReference type="OrthoDB" id="21416at2759"/>
<dbReference type="GeneID" id="27721361"/>
<evidence type="ECO:0000259" key="3">
    <source>
        <dbReference type="Pfam" id="PF22939"/>
    </source>
</evidence>
<dbReference type="Gene3D" id="3.40.50.300">
    <property type="entry name" value="P-loop containing nucleotide triphosphate hydrolases"/>
    <property type="match status" value="1"/>
</dbReference>
<dbReference type="RefSeq" id="XP_016644725.1">
    <property type="nucleotide sequence ID" value="XM_016785349.1"/>
</dbReference>
<evidence type="ECO:0008006" key="7">
    <source>
        <dbReference type="Google" id="ProtNLM"/>
    </source>
</evidence>
<dbReference type="EMBL" id="JOWA01000086">
    <property type="protein sequence ID" value="KEZ44926.1"/>
    <property type="molecule type" value="Genomic_DNA"/>
</dbReference>